<feature type="domain" description="Soluble ligand binding" evidence="18">
    <location>
        <begin position="731"/>
        <end position="769"/>
    </location>
</feature>
<keyword evidence="9" id="KW-0406">Ion transport</keyword>
<dbReference type="EMBL" id="MORL01000001">
    <property type="protein sequence ID" value="OIN61270.1"/>
    <property type="molecule type" value="Genomic_DNA"/>
</dbReference>
<keyword evidence="5" id="KW-0762">Sugar transport</keyword>
<dbReference type="GO" id="GO:0006811">
    <property type="term" value="P:monoatomic ion transport"/>
    <property type="evidence" value="ECO:0007669"/>
    <property type="project" value="UniProtKB-KW"/>
</dbReference>
<keyword evidence="14" id="KW-0449">Lipoprotein</keyword>
<dbReference type="GO" id="GO:0015159">
    <property type="term" value="F:polysaccharide transmembrane transporter activity"/>
    <property type="evidence" value="ECO:0007669"/>
    <property type="project" value="InterPro"/>
</dbReference>
<dbReference type="GO" id="GO:0009279">
    <property type="term" value="C:cell outer membrane"/>
    <property type="evidence" value="ECO:0007669"/>
    <property type="project" value="UniProtKB-SubCell"/>
</dbReference>
<evidence type="ECO:0000256" key="7">
    <source>
        <dbReference type="ARBA" id="ARBA00022729"/>
    </source>
</evidence>
<dbReference type="InterPro" id="IPR003715">
    <property type="entry name" value="Poly_export_N"/>
</dbReference>
<evidence type="ECO:0000313" key="20">
    <source>
        <dbReference type="EMBL" id="OIN61270.1"/>
    </source>
</evidence>
<dbReference type="InterPro" id="IPR054765">
    <property type="entry name" value="SLBB_dom"/>
</dbReference>
<evidence type="ECO:0000313" key="21">
    <source>
        <dbReference type="Proteomes" id="UP000181790"/>
    </source>
</evidence>
<evidence type="ECO:0000256" key="14">
    <source>
        <dbReference type="ARBA" id="ARBA00023288"/>
    </source>
</evidence>
<feature type="domain" description="Soluble ligand binding" evidence="18">
    <location>
        <begin position="338"/>
        <end position="384"/>
    </location>
</feature>
<evidence type="ECO:0000256" key="1">
    <source>
        <dbReference type="ARBA" id="ARBA00004571"/>
    </source>
</evidence>
<reference evidence="20 21" key="1">
    <citation type="submission" date="2016-10" db="EMBL/GenBank/DDBJ databases">
        <title>Arsenicibacter rosenii gen. nov., sp. nov., an efficient arsenic-methylating bacterium isolated from an arsenic-contaminated paddy soil.</title>
        <authorList>
            <person name="Huang K."/>
        </authorList>
    </citation>
    <scope>NUCLEOTIDE SEQUENCE [LARGE SCALE GENOMIC DNA]</scope>
    <source>
        <strain evidence="20 21">SM-1</strain>
    </source>
</reference>
<feature type="domain" description="Soluble ligand binding" evidence="18">
    <location>
        <begin position="613"/>
        <end position="656"/>
    </location>
</feature>
<feature type="domain" description="Soluble ligand binding" evidence="18">
    <location>
        <begin position="512"/>
        <end position="558"/>
    </location>
</feature>
<evidence type="ECO:0000259" key="19">
    <source>
        <dbReference type="Pfam" id="PF22461"/>
    </source>
</evidence>
<proteinExistence type="inferred from homology"/>
<name>A0A1S2VS01_9BACT</name>
<evidence type="ECO:0000256" key="2">
    <source>
        <dbReference type="ARBA" id="ARBA00009450"/>
    </source>
</evidence>
<keyword evidence="21" id="KW-1185">Reference proteome</keyword>
<dbReference type="PANTHER" id="PTHR33619:SF3">
    <property type="entry name" value="POLYSACCHARIDE EXPORT PROTEIN GFCE-RELATED"/>
    <property type="match status" value="1"/>
</dbReference>
<accession>A0A1S2VS01</accession>
<comment type="subcellular location">
    <subcellularLocation>
        <location evidence="1">Cell outer membrane</location>
        <topology evidence="1">Multi-pass membrane protein</topology>
    </subcellularLocation>
</comment>
<dbReference type="Proteomes" id="UP000181790">
    <property type="component" value="Unassembled WGS sequence"/>
</dbReference>
<keyword evidence="10" id="KW-0626">Porin</keyword>
<evidence type="ECO:0000256" key="9">
    <source>
        <dbReference type="ARBA" id="ARBA00023065"/>
    </source>
</evidence>
<dbReference type="GO" id="GO:0046930">
    <property type="term" value="C:pore complex"/>
    <property type="evidence" value="ECO:0007669"/>
    <property type="project" value="UniProtKB-KW"/>
</dbReference>
<dbReference type="Pfam" id="PF10531">
    <property type="entry name" value="SLBB"/>
    <property type="match status" value="4"/>
</dbReference>
<evidence type="ECO:0000256" key="6">
    <source>
        <dbReference type="ARBA" id="ARBA00022692"/>
    </source>
</evidence>
<dbReference type="Pfam" id="PF22461">
    <property type="entry name" value="SLBB_2"/>
    <property type="match status" value="1"/>
</dbReference>
<evidence type="ECO:0000256" key="4">
    <source>
        <dbReference type="ARBA" id="ARBA00022452"/>
    </source>
</evidence>
<dbReference type="AlphaFoldDB" id="A0A1S2VS01"/>
<dbReference type="Gene3D" id="3.10.560.10">
    <property type="entry name" value="Outer membrane lipoprotein wza domain like"/>
    <property type="match status" value="6"/>
</dbReference>
<evidence type="ECO:0000256" key="11">
    <source>
        <dbReference type="ARBA" id="ARBA00023136"/>
    </source>
</evidence>
<dbReference type="InterPro" id="IPR049712">
    <property type="entry name" value="Poly_export"/>
</dbReference>
<evidence type="ECO:0000256" key="15">
    <source>
        <dbReference type="SAM" id="MobiDB-lite"/>
    </source>
</evidence>
<evidence type="ECO:0000256" key="3">
    <source>
        <dbReference type="ARBA" id="ARBA00022448"/>
    </source>
</evidence>
<comment type="similarity">
    <text evidence="2">Belongs to the BexD/CtrA/VexA family.</text>
</comment>
<evidence type="ECO:0000256" key="8">
    <source>
        <dbReference type="ARBA" id="ARBA00023047"/>
    </source>
</evidence>
<feature type="domain" description="SLBB" evidence="19">
    <location>
        <begin position="254"/>
        <end position="329"/>
    </location>
</feature>
<protein>
    <submittedName>
        <fullName evidence="20">Ligand-binding protein</fullName>
    </submittedName>
</protein>
<keyword evidence="6 16" id="KW-0812">Transmembrane</keyword>
<dbReference type="Pfam" id="PF02563">
    <property type="entry name" value="Poly_export"/>
    <property type="match status" value="1"/>
</dbReference>
<evidence type="ECO:0000256" key="5">
    <source>
        <dbReference type="ARBA" id="ARBA00022597"/>
    </source>
</evidence>
<dbReference type="InterPro" id="IPR019554">
    <property type="entry name" value="Soluble_ligand-bd"/>
</dbReference>
<organism evidence="20 21">
    <name type="scientific">Arsenicibacter rosenii</name>
    <dbReference type="NCBI Taxonomy" id="1750698"/>
    <lineage>
        <taxon>Bacteria</taxon>
        <taxon>Pseudomonadati</taxon>
        <taxon>Bacteroidota</taxon>
        <taxon>Cytophagia</taxon>
        <taxon>Cytophagales</taxon>
        <taxon>Spirosomataceae</taxon>
        <taxon>Arsenicibacter</taxon>
    </lineage>
</organism>
<evidence type="ECO:0000256" key="10">
    <source>
        <dbReference type="ARBA" id="ARBA00023114"/>
    </source>
</evidence>
<dbReference type="GO" id="GO:0015288">
    <property type="term" value="F:porin activity"/>
    <property type="evidence" value="ECO:0007669"/>
    <property type="project" value="UniProtKB-KW"/>
</dbReference>
<keyword evidence="4" id="KW-1134">Transmembrane beta strand</keyword>
<feature type="domain" description="Polysaccharide export protein N-terminal" evidence="17">
    <location>
        <begin position="160"/>
        <end position="228"/>
    </location>
</feature>
<feature type="region of interest" description="Disordered" evidence="15">
    <location>
        <begin position="20"/>
        <end position="99"/>
    </location>
</feature>
<keyword evidence="13" id="KW-0998">Cell outer membrane</keyword>
<keyword evidence="11 16" id="KW-0472">Membrane</keyword>
<gene>
    <name evidence="20" type="ORF">BLX24_01435</name>
</gene>
<comment type="caution">
    <text evidence="20">The sequence shown here is derived from an EMBL/GenBank/DDBJ whole genome shotgun (WGS) entry which is preliminary data.</text>
</comment>
<feature type="compositionally biased region" description="Polar residues" evidence="15">
    <location>
        <begin position="36"/>
        <end position="60"/>
    </location>
</feature>
<dbReference type="PANTHER" id="PTHR33619">
    <property type="entry name" value="POLYSACCHARIDE EXPORT PROTEIN GFCE-RELATED"/>
    <property type="match status" value="1"/>
</dbReference>
<evidence type="ECO:0000256" key="12">
    <source>
        <dbReference type="ARBA" id="ARBA00023139"/>
    </source>
</evidence>
<feature type="transmembrane region" description="Helical" evidence="16">
    <location>
        <begin position="815"/>
        <end position="836"/>
    </location>
</feature>
<evidence type="ECO:0000259" key="18">
    <source>
        <dbReference type="Pfam" id="PF10531"/>
    </source>
</evidence>
<keyword evidence="8" id="KW-0625">Polysaccharide transport</keyword>
<keyword evidence="3" id="KW-0813">Transport</keyword>
<evidence type="ECO:0000256" key="13">
    <source>
        <dbReference type="ARBA" id="ARBA00023237"/>
    </source>
</evidence>
<keyword evidence="16" id="KW-1133">Transmembrane helix</keyword>
<keyword evidence="12" id="KW-0564">Palmitate</keyword>
<evidence type="ECO:0000259" key="17">
    <source>
        <dbReference type="Pfam" id="PF02563"/>
    </source>
</evidence>
<evidence type="ECO:0000256" key="16">
    <source>
        <dbReference type="SAM" id="Phobius"/>
    </source>
</evidence>
<feature type="compositionally biased region" description="Low complexity" evidence="15">
    <location>
        <begin position="64"/>
        <end position="99"/>
    </location>
</feature>
<keyword evidence="7" id="KW-0732">Signal</keyword>
<sequence length="841" mass="91653">MGALVPSTFTYGQVTPGPVAIPGGLPGGTTPAGTSIPGSAQPGTSQQGKAQPGTTQSQQGRAGGVNQNTQQGRTTTGQSTQTNQGQGQGQNQNGTLQSTNDKANELDEKQAQKTNEEVIEEGYEAARTREKLEIRRKLFGSSVFNNPDLASAFQPNINVATPQNYVLGPGDKLNILMYGYTEADFSQSVSPDGTVFLGKLTGLGPVAVSGLTVEQAKIRIRNRLSQKFVGLKSYNGARPNTYLDLTVADLRSIRVSILGEAIRPGTYPVSSLATATNAIYQAGGPNELGSYRKVIVIRGGRVLATLDLYDYLLNGVQRNDVRLQDGDVIRFGTYQSRVEVTGTVKRNNLFELLPGETLDKVLYYAGGFAANAYKNRIKVTRLTDRERKVIDVTADQFANFGLQDGDVVTIEQLLDRFENQVNIEGAVYRPGRYSLDQNPTLRTLIQNAEGLRGDAFTGRIQILRTREDLSVENISLNLADIINGKAEDIVLKREDQVVITSRFSMAESATISIEGEVNQPTGDVLYVSNMTLEDLILKAGGLKEAAAAAQIEVVRRKKDVDITSKTAQLADVFRFQVNRDLTLDSDDSRFFLYPFDQVIVRRSPNYAAQTFARVEGEVIMPGQYPIDRKDIRISDLIRQAGGLSPYAYKEGATLQRPVKESAEQLAQRQKAIDELADVARNTVVQKTELVAGTLEPIGINLAKALANPGSAEDMIVEEGDVLLVPKYLETVRVQGEVLLPTNAKYRPGRTFQDYIAQAGGFTEKSRRRGAYIVYSNGSADRTRRFIIFNIYPRVEPGATITVPLRTATPLTPQQVLNSAIGITGSLLTLITTVLVLTRVGN</sequence>